<reference evidence="2 3" key="1">
    <citation type="submission" date="2023-07" db="EMBL/GenBank/DDBJ databases">
        <authorList>
            <person name="Girao M."/>
            <person name="Carvalho M.F."/>
        </authorList>
    </citation>
    <scope>NUCLEOTIDE SEQUENCE [LARGE SCALE GENOMIC DNA]</scope>
    <source>
        <strain evidence="2 3">YIM65754</strain>
    </source>
</reference>
<dbReference type="EMBL" id="JAUTXY010000015">
    <property type="protein sequence ID" value="MEE2060922.1"/>
    <property type="molecule type" value="Genomic_DNA"/>
</dbReference>
<dbReference type="InterPro" id="IPR000182">
    <property type="entry name" value="GNAT_dom"/>
</dbReference>
<keyword evidence="3" id="KW-1185">Reference proteome</keyword>
<evidence type="ECO:0000313" key="3">
    <source>
        <dbReference type="Proteomes" id="UP001336020"/>
    </source>
</evidence>
<dbReference type="InterPro" id="IPR056935">
    <property type="entry name" value="Rv0428c-like_C"/>
</dbReference>
<evidence type="ECO:0000313" key="2">
    <source>
        <dbReference type="EMBL" id="MEE2060922.1"/>
    </source>
</evidence>
<evidence type="ECO:0000259" key="1">
    <source>
        <dbReference type="PROSITE" id="PS51186"/>
    </source>
</evidence>
<name>A0ABU7LI47_9NOCA</name>
<dbReference type="SUPFAM" id="SSF55729">
    <property type="entry name" value="Acyl-CoA N-acyltransferases (Nat)"/>
    <property type="match status" value="1"/>
</dbReference>
<gene>
    <name evidence="2" type="ORF">Q7514_25705</name>
</gene>
<comment type="caution">
    <text evidence="2">The sequence shown here is derived from an EMBL/GenBank/DDBJ whole genome shotgun (WGS) entry which is preliminary data.</text>
</comment>
<dbReference type="EC" id="2.3.1.-" evidence="2"/>
<feature type="domain" description="N-acetyltransferase" evidence="1">
    <location>
        <begin position="172"/>
        <end position="326"/>
    </location>
</feature>
<organism evidence="2 3">
    <name type="scientific">Rhodococcus artemisiae</name>
    <dbReference type="NCBI Taxonomy" id="714159"/>
    <lineage>
        <taxon>Bacteria</taxon>
        <taxon>Bacillati</taxon>
        <taxon>Actinomycetota</taxon>
        <taxon>Actinomycetes</taxon>
        <taxon>Mycobacteriales</taxon>
        <taxon>Nocardiaceae</taxon>
        <taxon>Rhodococcus</taxon>
    </lineage>
</organism>
<dbReference type="GO" id="GO:0016746">
    <property type="term" value="F:acyltransferase activity"/>
    <property type="evidence" value="ECO:0007669"/>
    <property type="project" value="UniProtKB-KW"/>
</dbReference>
<dbReference type="PROSITE" id="PS51186">
    <property type="entry name" value="GNAT"/>
    <property type="match status" value="1"/>
</dbReference>
<sequence length="326" mass="34308">MTTDSRAGTPWPAIPLGTRVVVRYRLPAGYSHPMTDVIGDLVSVEPVVVVRTAEEKLVQVAPNTVVALKPLSARPIRTAEIRSLEHAMAAGWPGLEQAWIDGWFLRAGGGFTGRANSATPLGPRGTVADPDDPDVRARLRGWFADRGLPLRLLLPDRLAASPEGWVPTGGQVQVMAADLDNVPLPPGLGPVAVSPEPDADWIALYRGGNLPDVAGAVLGAVVAGTLGFGRIGTPGTPPIAIGRAAITDAPDGRRWVGLGAIEVAPEHRRQGVGTLLSGSLLEWGRELGATHAYVQIEAGNTASRELYSGLGFVDHHRYGYLTEPVG</sequence>
<protein>
    <submittedName>
        <fullName evidence="2">GNAT family N-acetyltransferase</fullName>
        <ecNumber evidence="2">2.3.1.-</ecNumber>
    </submittedName>
</protein>
<accession>A0ABU7LI47</accession>
<dbReference type="Pfam" id="PF24553">
    <property type="entry name" value="Rv0428c_C"/>
    <property type="match status" value="1"/>
</dbReference>
<dbReference type="CDD" id="cd04301">
    <property type="entry name" value="NAT_SF"/>
    <property type="match status" value="1"/>
</dbReference>
<keyword evidence="2" id="KW-0808">Transferase</keyword>
<dbReference type="InterPro" id="IPR056934">
    <property type="entry name" value="SH3_Rv0428c"/>
</dbReference>
<keyword evidence="2" id="KW-0012">Acyltransferase</keyword>
<dbReference type="Pfam" id="PF24551">
    <property type="entry name" value="SH3_Rv0428c"/>
    <property type="match status" value="1"/>
</dbReference>
<proteinExistence type="predicted"/>
<dbReference type="Proteomes" id="UP001336020">
    <property type="component" value="Unassembled WGS sequence"/>
</dbReference>
<dbReference type="RefSeq" id="WP_330136102.1">
    <property type="nucleotide sequence ID" value="NZ_JAUTXY010000015.1"/>
</dbReference>
<dbReference type="PANTHER" id="PTHR43072:SF60">
    <property type="entry name" value="L-2,4-DIAMINOBUTYRIC ACID ACETYLTRANSFERASE"/>
    <property type="match status" value="1"/>
</dbReference>
<dbReference type="PANTHER" id="PTHR43072">
    <property type="entry name" value="N-ACETYLTRANSFERASE"/>
    <property type="match status" value="1"/>
</dbReference>
<dbReference type="Gene3D" id="3.40.630.30">
    <property type="match status" value="1"/>
</dbReference>
<dbReference type="InterPro" id="IPR016181">
    <property type="entry name" value="Acyl_CoA_acyltransferase"/>
</dbReference>